<protein>
    <submittedName>
        <fullName evidence="1">Uncharacterized protein</fullName>
    </submittedName>
</protein>
<evidence type="ECO:0000313" key="1">
    <source>
        <dbReference type="EMBL" id="KAJ9110255.1"/>
    </source>
</evidence>
<evidence type="ECO:0000313" key="2">
    <source>
        <dbReference type="Proteomes" id="UP001241377"/>
    </source>
</evidence>
<name>A0ACC2WG01_9TREE</name>
<accession>A0ACC2WG01</accession>
<comment type="caution">
    <text evidence="1">The sequence shown here is derived from an EMBL/GenBank/DDBJ whole genome shotgun (WGS) entry which is preliminary data.</text>
</comment>
<keyword evidence="2" id="KW-1185">Reference proteome</keyword>
<sequence>MLLSAARSPTEEDENHPVSAIEQPGMDALRGGFGTIGSILRARSVRRMNSASSNLSQGLPFSNSTGWDGMPRYQLSDTPIHENPTEEISHKKGEMSFVPYSQSRNPTLKSLLKFDDQDIVHQYDRTGHGDAIHTARTHNSTGEVEYGTSHRTASDTHNIPYLKSPSEEKSGHTFFGARPFKSFRRRVSGSNEEEALASVPLTPMTPQGILDSPTSHNFPGRMTDAMDSSNSRTSFNTLLNKFAATEGPDLRLNHGRRGSREPDDMVRGGAHRGTKDYPHLKKSAAEQELEERQGLVGDSEQRSGSDASDDGEDQDEKVSSPLSMSSVEQAEVTGVVTRRLPNVPVPRSDQGINVAVRPPSQPRDSGDLV</sequence>
<proteinExistence type="predicted"/>
<gene>
    <name evidence="1" type="ORF">QFC19_001658</name>
</gene>
<organism evidence="1 2">
    <name type="scientific">Naganishia cerealis</name>
    <dbReference type="NCBI Taxonomy" id="610337"/>
    <lineage>
        <taxon>Eukaryota</taxon>
        <taxon>Fungi</taxon>
        <taxon>Dikarya</taxon>
        <taxon>Basidiomycota</taxon>
        <taxon>Agaricomycotina</taxon>
        <taxon>Tremellomycetes</taxon>
        <taxon>Filobasidiales</taxon>
        <taxon>Filobasidiaceae</taxon>
        <taxon>Naganishia</taxon>
    </lineage>
</organism>
<dbReference type="Proteomes" id="UP001241377">
    <property type="component" value="Unassembled WGS sequence"/>
</dbReference>
<dbReference type="EMBL" id="JASBWR010000013">
    <property type="protein sequence ID" value="KAJ9110255.1"/>
    <property type="molecule type" value="Genomic_DNA"/>
</dbReference>
<reference evidence="1" key="1">
    <citation type="submission" date="2023-04" db="EMBL/GenBank/DDBJ databases">
        <title>Draft Genome sequencing of Naganishia species isolated from polar environments using Oxford Nanopore Technology.</title>
        <authorList>
            <person name="Leo P."/>
            <person name="Venkateswaran K."/>
        </authorList>
    </citation>
    <scope>NUCLEOTIDE SEQUENCE</scope>
    <source>
        <strain evidence="1">MNA-CCFEE 5261</strain>
    </source>
</reference>